<dbReference type="InterPro" id="IPR036397">
    <property type="entry name" value="RNaseH_sf"/>
</dbReference>
<reference evidence="5 6" key="1">
    <citation type="submission" date="2015-06" db="EMBL/GenBank/DDBJ databases">
        <title>Improved classification and identification of acetic acid bacteria using matrix-assisted laser desorption/ionization time-of-flight mass spectrometry; Gluconobacter nephelii and Gluconobacter uchimurae are later heterotypic synonyms of Gluconobacter japonicus and Gluconobacter oxydans, respectively.</title>
        <authorList>
            <person name="Li L."/>
            <person name="Cleenwerck I."/>
            <person name="De Vuyst L."/>
            <person name="Vandamme P."/>
        </authorList>
    </citation>
    <scope>NUCLEOTIDE SEQUENCE [LARGE SCALE GENOMIC DNA]</scope>
    <source>
        <strain evidence="5 6">LMG 1768</strain>
    </source>
</reference>
<dbReference type="PANTHER" id="PTHR30231:SF4">
    <property type="entry name" value="PROTEIN NEN2"/>
    <property type="match status" value="1"/>
</dbReference>
<dbReference type="STRING" id="318683.A0U94_05385"/>
<comment type="caution">
    <text evidence="5">The sequence shown here is derived from an EMBL/GenBank/DDBJ whole genome shotgun (WGS) entry which is preliminary data.</text>
</comment>
<protein>
    <recommendedName>
        <fullName evidence="4">Exonuclease domain-containing protein</fullName>
    </recommendedName>
</protein>
<organism evidence="5 6">
    <name type="scientific">Gluconobacter albidus</name>
    <dbReference type="NCBI Taxonomy" id="318683"/>
    <lineage>
        <taxon>Bacteria</taxon>
        <taxon>Pseudomonadati</taxon>
        <taxon>Pseudomonadota</taxon>
        <taxon>Alphaproteobacteria</taxon>
        <taxon>Acetobacterales</taxon>
        <taxon>Acetobacteraceae</taxon>
        <taxon>Gluconobacter</taxon>
    </lineage>
</organism>
<dbReference type="SMART" id="SM00479">
    <property type="entry name" value="EXOIII"/>
    <property type="match status" value="1"/>
</dbReference>
<dbReference type="Pfam" id="PF00929">
    <property type="entry name" value="RNase_T"/>
    <property type="match status" value="1"/>
</dbReference>
<dbReference type="AlphaFoldDB" id="A0A149TKC8"/>
<evidence type="ECO:0000313" key="5">
    <source>
        <dbReference type="EMBL" id="KXV48749.1"/>
    </source>
</evidence>
<keyword evidence="3" id="KW-0269">Exonuclease</keyword>
<evidence type="ECO:0000256" key="2">
    <source>
        <dbReference type="ARBA" id="ARBA00022801"/>
    </source>
</evidence>
<dbReference type="InterPro" id="IPR012337">
    <property type="entry name" value="RNaseH-like_sf"/>
</dbReference>
<dbReference type="InterPro" id="IPR013520">
    <property type="entry name" value="Ribonucl_H"/>
</dbReference>
<evidence type="ECO:0000256" key="3">
    <source>
        <dbReference type="ARBA" id="ARBA00022839"/>
    </source>
</evidence>
<accession>A0A149TKC8</accession>
<keyword evidence="1" id="KW-0540">Nuclease</keyword>
<evidence type="ECO:0000256" key="1">
    <source>
        <dbReference type="ARBA" id="ARBA00022722"/>
    </source>
</evidence>
<proteinExistence type="predicted"/>
<dbReference type="RefSeq" id="WP_062107354.1">
    <property type="nucleotide sequence ID" value="NZ_LHZR01000101.1"/>
</dbReference>
<feature type="domain" description="Exonuclease" evidence="4">
    <location>
        <begin position="2"/>
        <end position="196"/>
    </location>
</feature>
<dbReference type="OrthoDB" id="280774at2"/>
<dbReference type="Proteomes" id="UP000075636">
    <property type="component" value="Unassembled WGS sequence"/>
</dbReference>
<dbReference type="PATRIC" id="fig|318683.6.peg.1217"/>
<sequence>MSILFFDTETTGLAKPGLPTGHEDQPHCVQLAAILTDDQGREEGCVNVIIRPDGWTVPDGAAAVHGITTEKAARYGIREQVASVLFYDLTSRADLLVAHNIQFDRQIVATMYARAKRAEWKLPEAQFCTMEAATPLVNLPPTPRMRAAGIIKPKAPKLEECIRHFYGETLEGAHDALVDVRACARIYFEMKRMGEAA</sequence>
<dbReference type="GO" id="GO:0008408">
    <property type="term" value="F:3'-5' exonuclease activity"/>
    <property type="evidence" value="ECO:0007669"/>
    <property type="project" value="TreeGrafter"/>
</dbReference>
<evidence type="ECO:0000259" key="4">
    <source>
        <dbReference type="SMART" id="SM00479"/>
    </source>
</evidence>
<dbReference type="CDD" id="cd06127">
    <property type="entry name" value="DEDDh"/>
    <property type="match status" value="1"/>
</dbReference>
<dbReference type="EMBL" id="LHZR01000101">
    <property type="protein sequence ID" value="KXV48749.1"/>
    <property type="molecule type" value="Genomic_DNA"/>
</dbReference>
<evidence type="ECO:0000313" key="6">
    <source>
        <dbReference type="Proteomes" id="UP000075636"/>
    </source>
</evidence>
<dbReference type="Gene3D" id="3.30.420.10">
    <property type="entry name" value="Ribonuclease H-like superfamily/Ribonuclease H"/>
    <property type="match status" value="1"/>
</dbReference>
<dbReference type="SUPFAM" id="SSF53098">
    <property type="entry name" value="Ribonuclease H-like"/>
    <property type="match status" value="1"/>
</dbReference>
<gene>
    <name evidence="5" type="ORF">AD945_06260</name>
</gene>
<dbReference type="PANTHER" id="PTHR30231">
    <property type="entry name" value="DNA POLYMERASE III SUBUNIT EPSILON"/>
    <property type="match status" value="1"/>
</dbReference>
<name>A0A149TKC8_9PROT</name>
<dbReference type="GO" id="GO:0003676">
    <property type="term" value="F:nucleic acid binding"/>
    <property type="evidence" value="ECO:0007669"/>
    <property type="project" value="InterPro"/>
</dbReference>
<dbReference type="GO" id="GO:0006259">
    <property type="term" value="P:DNA metabolic process"/>
    <property type="evidence" value="ECO:0007669"/>
    <property type="project" value="UniProtKB-ARBA"/>
</dbReference>
<keyword evidence="2" id="KW-0378">Hydrolase</keyword>